<dbReference type="EMBL" id="JAQAGZ010000018">
    <property type="protein sequence ID" value="MCZ8515658.1"/>
    <property type="molecule type" value="Genomic_DNA"/>
</dbReference>
<dbReference type="InterPro" id="IPR006059">
    <property type="entry name" value="SBP"/>
</dbReference>
<dbReference type="PROSITE" id="PS51257">
    <property type="entry name" value="PROKAR_LIPOPROTEIN"/>
    <property type="match status" value="1"/>
</dbReference>
<gene>
    <name evidence="2" type="ORF">O9H85_25255</name>
</gene>
<dbReference type="SUPFAM" id="SSF53850">
    <property type="entry name" value="Periplasmic binding protein-like II"/>
    <property type="match status" value="1"/>
</dbReference>
<protein>
    <submittedName>
        <fullName evidence="2">Extracellular solute-binding protein</fullName>
    </submittedName>
</protein>
<evidence type="ECO:0000313" key="3">
    <source>
        <dbReference type="Proteomes" id="UP001527882"/>
    </source>
</evidence>
<feature type="signal peptide" evidence="1">
    <location>
        <begin position="1"/>
        <end position="25"/>
    </location>
</feature>
<organism evidence="2 3">
    <name type="scientific">Paenibacillus gyeongsangnamensis</name>
    <dbReference type="NCBI Taxonomy" id="3388067"/>
    <lineage>
        <taxon>Bacteria</taxon>
        <taxon>Bacillati</taxon>
        <taxon>Bacillota</taxon>
        <taxon>Bacilli</taxon>
        <taxon>Bacillales</taxon>
        <taxon>Paenibacillaceae</taxon>
        <taxon>Paenibacillus</taxon>
    </lineage>
</organism>
<keyword evidence="3" id="KW-1185">Reference proteome</keyword>
<accession>A0ABT4QFK1</accession>
<dbReference type="Proteomes" id="UP001527882">
    <property type="component" value="Unassembled WGS sequence"/>
</dbReference>
<comment type="caution">
    <text evidence="2">The sequence shown here is derived from an EMBL/GenBank/DDBJ whole genome shotgun (WGS) entry which is preliminary data.</text>
</comment>
<evidence type="ECO:0000256" key="1">
    <source>
        <dbReference type="SAM" id="SignalP"/>
    </source>
</evidence>
<sequence>MNKQTKQWGLLSLTAMLALSMTACGSNNKSSGASNPGPSSGDTGNKPVKLRIVWWGSQARHDATLKALDLYTKKHPNVTFEPQFSGIDGYADKLATQAAAKNAPDIIQMDAKWLAEYAARNQLADLSKGIRTDDIDKSLVDSGKYKNKLYAIPLGNNANGMIYNKNIVDKLGITPPRNDWTWDEYFQFGKDAKAKLGKDKYALMDATSDYDTYTSYQVSQGKGYPITEDGKFNVDKETWLGFIKKYAELRKEGIVPPPEITTTDVEYDAKADLMNNNNVLIRRTLAAIFPGYESMKPGAYTLVKTPKAAQSGGWLKPAMFWSVSADSKNIEESKKFIDWFVNDNEAADILTTSRGIPVSKKILEYSQPKFTDADKLQGELIKNVGPDAQPFNAGAKGWSNFTSKDYKDIGEKVLFGKETPEAAYDELVKKAKDYQ</sequence>
<reference evidence="2 3" key="1">
    <citation type="submission" date="2022-12" db="EMBL/GenBank/DDBJ databases">
        <title>Draft genome sequence of Paenibacillus sp. dW9.</title>
        <authorList>
            <person name="Choi E.-W."/>
            <person name="Kim D.-U."/>
        </authorList>
    </citation>
    <scope>NUCLEOTIDE SEQUENCE [LARGE SCALE GENOMIC DNA]</scope>
    <source>
        <strain evidence="3">dW9</strain>
    </source>
</reference>
<dbReference type="PANTHER" id="PTHR43649:SF11">
    <property type="entry name" value="ABC TRANSPORTER SUBSTRATE-BINDING PROTEIN YESO-RELATED"/>
    <property type="match status" value="1"/>
</dbReference>
<dbReference type="Gene3D" id="3.40.190.10">
    <property type="entry name" value="Periplasmic binding protein-like II"/>
    <property type="match status" value="2"/>
</dbReference>
<dbReference type="RefSeq" id="WP_269884181.1">
    <property type="nucleotide sequence ID" value="NZ_JAQAGZ010000018.1"/>
</dbReference>
<name>A0ABT4QFK1_9BACL</name>
<dbReference type="PANTHER" id="PTHR43649">
    <property type="entry name" value="ARABINOSE-BINDING PROTEIN-RELATED"/>
    <property type="match status" value="1"/>
</dbReference>
<dbReference type="Pfam" id="PF01547">
    <property type="entry name" value="SBP_bac_1"/>
    <property type="match status" value="1"/>
</dbReference>
<keyword evidence="1" id="KW-0732">Signal</keyword>
<feature type="chain" id="PRO_5047333777" evidence="1">
    <location>
        <begin position="26"/>
        <end position="435"/>
    </location>
</feature>
<evidence type="ECO:0000313" key="2">
    <source>
        <dbReference type="EMBL" id="MCZ8515658.1"/>
    </source>
</evidence>
<dbReference type="InterPro" id="IPR050490">
    <property type="entry name" value="Bact_solute-bd_prot1"/>
</dbReference>
<proteinExistence type="predicted"/>